<dbReference type="EMBL" id="WIQZ01000035">
    <property type="protein sequence ID" value="KAF3134636.1"/>
    <property type="molecule type" value="Genomic_DNA"/>
</dbReference>
<feature type="compositionally biased region" description="Basic and acidic residues" evidence="1">
    <location>
        <begin position="268"/>
        <end position="281"/>
    </location>
</feature>
<feature type="compositionally biased region" description="Basic and acidic residues" evidence="1">
    <location>
        <begin position="336"/>
        <end position="345"/>
    </location>
</feature>
<feature type="signal peptide" evidence="2">
    <location>
        <begin position="1"/>
        <end position="21"/>
    </location>
</feature>
<feature type="chain" id="PRO_5028886446" evidence="2">
    <location>
        <begin position="22"/>
        <end position="365"/>
    </location>
</feature>
<feature type="region of interest" description="Disordered" evidence="1">
    <location>
        <begin position="263"/>
        <end position="365"/>
    </location>
</feature>
<evidence type="ECO:0000313" key="3">
    <source>
        <dbReference type="EMBL" id="KAF3134636.1"/>
    </source>
</evidence>
<feature type="compositionally biased region" description="Polar residues" evidence="1">
    <location>
        <begin position="88"/>
        <end position="116"/>
    </location>
</feature>
<name>A0A7C8NV75_ORBOL</name>
<dbReference type="Proteomes" id="UP000480548">
    <property type="component" value="Unassembled WGS sequence"/>
</dbReference>
<feature type="compositionally biased region" description="Low complexity" evidence="1">
    <location>
        <begin position="301"/>
        <end position="315"/>
    </location>
</feature>
<dbReference type="AlphaFoldDB" id="A0A7C8NV75"/>
<keyword evidence="2" id="KW-0732">Signal</keyword>
<reference evidence="3 4" key="1">
    <citation type="submission" date="2019-06" db="EMBL/GenBank/DDBJ databases">
        <authorList>
            <person name="Palmer J.M."/>
        </authorList>
    </citation>
    <scope>NUCLEOTIDE SEQUENCE [LARGE SCALE GENOMIC DNA]</scope>
    <source>
        <strain evidence="3 4">TWF703</strain>
    </source>
</reference>
<organism evidence="3 4">
    <name type="scientific">Orbilia oligospora</name>
    <name type="common">Nematode-trapping fungus</name>
    <name type="synonym">Arthrobotrys oligospora</name>
    <dbReference type="NCBI Taxonomy" id="2813651"/>
    <lineage>
        <taxon>Eukaryota</taxon>
        <taxon>Fungi</taxon>
        <taxon>Dikarya</taxon>
        <taxon>Ascomycota</taxon>
        <taxon>Pezizomycotina</taxon>
        <taxon>Orbiliomycetes</taxon>
        <taxon>Orbiliales</taxon>
        <taxon>Orbiliaceae</taxon>
        <taxon>Orbilia</taxon>
    </lineage>
</organism>
<evidence type="ECO:0000256" key="1">
    <source>
        <dbReference type="SAM" id="MobiDB-lite"/>
    </source>
</evidence>
<comment type="caution">
    <text evidence="3">The sequence shown here is derived from an EMBL/GenBank/DDBJ whole genome shotgun (WGS) entry which is preliminary data.</text>
</comment>
<accession>A0A7C8NV75</accession>
<gene>
    <name evidence="3" type="ORF">TWF703_006293</name>
</gene>
<feature type="region of interest" description="Disordered" evidence="1">
    <location>
        <begin position="85"/>
        <end position="122"/>
    </location>
</feature>
<evidence type="ECO:0000313" key="4">
    <source>
        <dbReference type="Proteomes" id="UP000480548"/>
    </source>
</evidence>
<sequence length="365" mass="40461">MTLLTIIVLIALLDMIQRTASSSPGIAIPEASSTLASCPSRPGAKCLRESMETQVAGVETIYPASSTVYSKSLASENLVLEIKKSGTNKEPPQSEATAASSQGTPNFQPPASQNPHFNGEDVSGKRANLGDFLLVTTIIICRSPSDIIEMRVDEYEARDNWLHHGNPVIDELDYAHWRLQMDFLEEVWVPGRLEPRTQLLNSITKSIAECKDCMCERGDNGEPTGLLVGTGDHACPQIQADNCNVIYDSATTNELGGRFRRLKAPGLKHQDRPQRWRDPGTREPYYLEGPESRQPERPYWSDTSGLSGALAASTADRSRNAHRYERSGWSNVPGIRKRDKEEFRSRIMFPENKGGSEESIQEEEG</sequence>
<feature type="compositionally biased region" description="Basic and acidic residues" evidence="1">
    <location>
        <begin position="316"/>
        <end position="326"/>
    </location>
</feature>
<evidence type="ECO:0000256" key="2">
    <source>
        <dbReference type="SAM" id="SignalP"/>
    </source>
</evidence>
<proteinExistence type="predicted"/>
<protein>
    <submittedName>
        <fullName evidence="3">Uncharacterized protein</fullName>
    </submittedName>
</protein>